<dbReference type="Proteomes" id="UP000271889">
    <property type="component" value="Unassembled WGS sequence"/>
</dbReference>
<gene>
    <name evidence="1" type="ORF">CGOC_LOCUS7919</name>
</gene>
<organism evidence="1 2">
    <name type="scientific">Cylicostephanus goldi</name>
    <name type="common">Nematode worm</name>
    <dbReference type="NCBI Taxonomy" id="71465"/>
    <lineage>
        <taxon>Eukaryota</taxon>
        <taxon>Metazoa</taxon>
        <taxon>Ecdysozoa</taxon>
        <taxon>Nematoda</taxon>
        <taxon>Chromadorea</taxon>
        <taxon>Rhabditida</taxon>
        <taxon>Rhabditina</taxon>
        <taxon>Rhabditomorpha</taxon>
        <taxon>Strongyloidea</taxon>
        <taxon>Strongylidae</taxon>
        <taxon>Cylicostephanus</taxon>
    </lineage>
</organism>
<reference evidence="1 2" key="1">
    <citation type="submission" date="2018-11" db="EMBL/GenBank/DDBJ databases">
        <authorList>
            <consortium name="Pathogen Informatics"/>
        </authorList>
    </citation>
    <scope>NUCLEOTIDE SEQUENCE [LARGE SCALE GENOMIC DNA]</scope>
</reference>
<sequence length="47" mass="5154">MVAGKVIVYGGRGALGTVVVEHFKKNDFVSFASSHQFLPPMMLQMPM</sequence>
<name>A0A3P6UX86_CYLGO</name>
<dbReference type="OrthoDB" id="1204at2759"/>
<proteinExistence type="predicted"/>
<evidence type="ECO:0000313" key="1">
    <source>
        <dbReference type="EMBL" id="VDK82131.1"/>
    </source>
</evidence>
<accession>A0A3P6UX86</accession>
<dbReference type="EMBL" id="UYRV01028211">
    <property type="protein sequence ID" value="VDK82131.1"/>
    <property type="molecule type" value="Genomic_DNA"/>
</dbReference>
<dbReference type="AlphaFoldDB" id="A0A3P6UX86"/>
<keyword evidence="2" id="KW-1185">Reference proteome</keyword>
<evidence type="ECO:0000313" key="2">
    <source>
        <dbReference type="Proteomes" id="UP000271889"/>
    </source>
</evidence>
<protein>
    <submittedName>
        <fullName evidence="1">Uncharacterized protein</fullName>
    </submittedName>
</protein>